<protein>
    <submittedName>
        <fullName evidence="1">Uncharacterized protein</fullName>
    </submittedName>
</protein>
<dbReference type="EMBL" id="VBOZ01000029">
    <property type="protein sequence ID" value="TMQ63881.1"/>
    <property type="molecule type" value="Genomic_DNA"/>
</dbReference>
<dbReference type="Proteomes" id="UP000317691">
    <property type="component" value="Unassembled WGS sequence"/>
</dbReference>
<evidence type="ECO:0000313" key="2">
    <source>
        <dbReference type="Proteomes" id="UP000317691"/>
    </source>
</evidence>
<dbReference type="AlphaFoldDB" id="A0A538TJT7"/>
<reference evidence="1 2" key="1">
    <citation type="journal article" date="2019" name="Nat. Microbiol.">
        <title>Mediterranean grassland soil C-N compound turnover is dependent on rainfall and depth, and is mediated by genomically divergent microorganisms.</title>
        <authorList>
            <person name="Diamond S."/>
            <person name="Andeer P.F."/>
            <person name="Li Z."/>
            <person name="Crits-Christoph A."/>
            <person name="Burstein D."/>
            <person name="Anantharaman K."/>
            <person name="Lane K.R."/>
            <person name="Thomas B.C."/>
            <person name="Pan C."/>
            <person name="Northen T.R."/>
            <person name="Banfield J.F."/>
        </authorList>
    </citation>
    <scope>NUCLEOTIDE SEQUENCE [LARGE SCALE GENOMIC DNA]</scope>
    <source>
        <strain evidence="1">WS_9</strain>
    </source>
</reference>
<comment type="caution">
    <text evidence="1">The sequence shown here is derived from an EMBL/GenBank/DDBJ whole genome shotgun (WGS) entry which is preliminary data.</text>
</comment>
<name>A0A538TJT7_UNCEI</name>
<gene>
    <name evidence="1" type="ORF">E6K79_09630</name>
</gene>
<sequence>MTDLSSARAGLFSPISYSFLTTDISGCRSWSRMSARPIRSASIRIARSSLSDGSVEYPVIRSYQVVMLVLEKSAPAS</sequence>
<evidence type="ECO:0000313" key="1">
    <source>
        <dbReference type="EMBL" id="TMQ63881.1"/>
    </source>
</evidence>
<organism evidence="1 2">
    <name type="scientific">Eiseniibacteriota bacterium</name>
    <dbReference type="NCBI Taxonomy" id="2212470"/>
    <lineage>
        <taxon>Bacteria</taxon>
        <taxon>Candidatus Eiseniibacteriota</taxon>
    </lineage>
</organism>
<accession>A0A538TJT7</accession>
<proteinExistence type="predicted"/>